<proteinExistence type="predicted"/>
<name>A0A974QDS5_SALET</name>
<dbReference type="AlphaFoldDB" id="A0A974QDS5"/>
<dbReference type="EMBL" id="NBPI01000022">
    <property type="protein sequence ID" value="OSD65752.1"/>
    <property type="molecule type" value="Genomic_DNA"/>
</dbReference>
<protein>
    <submittedName>
        <fullName evidence="1">Uncharacterized protein</fullName>
    </submittedName>
</protein>
<gene>
    <name evidence="1" type="ORF">R537_22000</name>
</gene>
<evidence type="ECO:0000313" key="1">
    <source>
        <dbReference type="EMBL" id="OSD65752.1"/>
    </source>
</evidence>
<accession>A0A974QDS5</accession>
<sequence>MATPIKMYALLYSESQRYFHIETVAAMIDRNIRMYLDNRRGDYVTLAIGSTVEELREIKRQLVEKRADVAASRHLINPDE</sequence>
<organism evidence="1 2">
    <name type="scientific">Salmonella enterica subsp. enterica serovar Rough O:d:1,7</name>
    <dbReference type="NCBI Taxonomy" id="1974323"/>
    <lineage>
        <taxon>Bacteria</taxon>
        <taxon>Pseudomonadati</taxon>
        <taxon>Pseudomonadota</taxon>
        <taxon>Gammaproteobacteria</taxon>
        <taxon>Enterobacterales</taxon>
        <taxon>Enterobacteriaceae</taxon>
        <taxon>Salmonella</taxon>
    </lineage>
</organism>
<evidence type="ECO:0000313" key="2">
    <source>
        <dbReference type="Proteomes" id="UP000868515"/>
    </source>
</evidence>
<comment type="caution">
    <text evidence="1">The sequence shown here is derived from an EMBL/GenBank/DDBJ whole genome shotgun (WGS) entry which is preliminary data.</text>
</comment>
<dbReference type="Proteomes" id="UP000868515">
    <property type="component" value="Unassembled WGS sequence"/>
</dbReference>
<reference evidence="1 2" key="1">
    <citation type="submission" date="2017-03" db="EMBL/GenBank/DDBJ databases">
        <title>Salmonella serotype comparative study.</title>
        <authorList>
            <person name="Liao J."/>
        </authorList>
    </citation>
    <scope>NUCLEOTIDE SEQUENCE [LARGE SCALE GENOMIC DNA]</scope>
    <source>
        <strain evidence="1 2">NY_FSL S10-1448</strain>
    </source>
</reference>